<dbReference type="STRING" id="58919.A0A316ZG45"/>
<evidence type="ECO:0000313" key="3">
    <source>
        <dbReference type="EMBL" id="PWO00009.1"/>
    </source>
</evidence>
<dbReference type="AlphaFoldDB" id="A0A316ZG45"/>
<feature type="compositionally biased region" description="Low complexity" evidence="2">
    <location>
        <begin position="538"/>
        <end position="552"/>
    </location>
</feature>
<dbReference type="EMBL" id="KZ819286">
    <property type="protein sequence ID" value="PWO00009.1"/>
    <property type="molecule type" value="Genomic_DNA"/>
</dbReference>
<dbReference type="Proteomes" id="UP000245946">
    <property type="component" value="Unassembled WGS sequence"/>
</dbReference>
<feature type="region of interest" description="Disordered" evidence="2">
    <location>
        <begin position="489"/>
        <end position="801"/>
    </location>
</feature>
<reference evidence="3 4" key="1">
    <citation type="journal article" date="2018" name="Mol. Biol. Evol.">
        <title>Broad Genomic Sampling Reveals a Smut Pathogenic Ancestry of the Fungal Clade Ustilaginomycotina.</title>
        <authorList>
            <person name="Kijpornyongpan T."/>
            <person name="Mondo S.J."/>
            <person name="Barry K."/>
            <person name="Sandor L."/>
            <person name="Lee J."/>
            <person name="Lipzen A."/>
            <person name="Pangilinan J."/>
            <person name="LaButti K."/>
            <person name="Hainaut M."/>
            <person name="Henrissat B."/>
            <person name="Grigoriev I.V."/>
            <person name="Spatafora J.W."/>
            <person name="Aime M.C."/>
        </authorList>
    </citation>
    <scope>NUCLEOTIDE SEQUENCE [LARGE SCALE GENOMIC DNA]</scope>
    <source>
        <strain evidence="3 4">MCA 4186</strain>
    </source>
</reference>
<dbReference type="RefSeq" id="XP_025600287.1">
    <property type="nucleotide sequence ID" value="XM_025744679.1"/>
</dbReference>
<sequence length="930" mass="94706">MPSVAAAASSLASAGAAALGTAAPPHASSSSSAAASSSAHRLAAHHPFRLHVQDVTPVSISLLWSLRPPPISALHGAYPPVPRPSFAAPASLPAGMRRRAHARAAARSSQPQTQPNRHDDWDEDGATAVEEGSDSAEAEAEAFDEASLEGHASRTAPPHAGGDSDSETSDTAGGPEEGSAAHPGHGARLSKIFESGVSVTVNGLPWPQVVMGDRGSDEAVIVVYGLMPNQHYEMELSVGGRDAKVSVGQVVDGERAIADISASASLHELTGSSDSALVSEAHVVPVTPLSASTSSPQRLKLIVPNGAADVAPQAHEAAHAALLSDIETSSAEREALASELRKARKDAQRAEGAMRAEIEAIKRGMERMAGPDHRSKQKVLALQESIRQATVQARELDEEAVAAEGERPDWEEKERVRDAELAEVRSTVEASEERDRQEISKIEEEVGERERELALAARAVEQKETERNRLDNERRVELEAEIARLRNEMDRVLNAPPPPPGGSYHPSHMRPVPTAASFVPTQALPRARSGAAGGARGAGSSRGPPGRSTSGPNVFAQQRRGGRPGGASPLLADNSGGFAGFGPSPVLQSAGAPGGSPGLSPDAFPPPGHGAFPHSPHSFAPSPGNMALDPNKPEFVPSLGGSTASPVVSKARVSPAPLSASSPSSSAFRAAQVNAGYAAPASPTTASRFAPRGAIGDGAPHPTLSLLTHSVHGAAAPAGISPSTMNRSPVIKQGPSPGSAPPGLPFAPGVNFDVNSSRRGSFGPIDLDNFDSFGPGAPGSGQAFGWTATGPPSGNSSPWAATVGLPLERGAEIWGGANPSAAGTSSPLRTRASIPLGMDLAAAARKARDGTTSPIGSAPVSPTSPNALPAVGTGTSSPRAMGSFSRGTPPALQVHSAPGSEQGGAHSASPAPLTFASVAAAEAGRREASA</sequence>
<dbReference type="OrthoDB" id="2596255at2759"/>
<feature type="region of interest" description="Disordered" evidence="2">
    <location>
        <begin position="843"/>
        <end position="911"/>
    </location>
</feature>
<feature type="compositionally biased region" description="Polar residues" evidence="2">
    <location>
        <begin position="850"/>
        <end position="866"/>
    </location>
</feature>
<keyword evidence="4" id="KW-1185">Reference proteome</keyword>
<feature type="compositionally biased region" description="Polar residues" evidence="2">
    <location>
        <begin position="790"/>
        <end position="799"/>
    </location>
</feature>
<feature type="compositionally biased region" description="Low complexity" evidence="2">
    <location>
        <begin position="611"/>
        <end position="623"/>
    </location>
</feature>
<accession>A0A316ZG45</accession>
<feature type="compositionally biased region" description="Low complexity" evidence="2">
    <location>
        <begin position="654"/>
        <end position="667"/>
    </location>
</feature>
<organism evidence="3 4">
    <name type="scientific">Tilletiopsis washingtonensis</name>
    <dbReference type="NCBI Taxonomy" id="58919"/>
    <lineage>
        <taxon>Eukaryota</taxon>
        <taxon>Fungi</taxon>
        <taxon>Dikarya</taxon>
        <taxon>Basidiomycota</taxon>
        <taxon>Ustilaginomycotina</taxon>
        <taxon>Exobasidiomycetes</taxon>
        <taxon>Entylomatales</taxon>
        <taxon>Entylomatales incertae sedis</taxon>
        <taxon>Tilletiopsis</taxon>
    </lineage>
</organism>
<feature type="region of interest" description="Disordered" evidence="2">
    <location>
        <begin position="94"/>
        <end position="186"/>
    </location>
</feature>
<evidence type="ECO:0000256" key="2">
    <source>
        <dbReference type="SAM" id="MobiDB-lite"/>
    </source>
</evidence>
<feature type="compositionally biased region" description="Acidic residues" evidence="2">
    <location>
        <begin position="121"/>
        <end position="147"/>
    </location>
</feature>
<dbReference type="GeneID" id="37272223"/>
<evidence type="ECO:0000256" key="1">
    <source>
        <dbReference type="SAM" id="Coils"/>
    </source>
</evidence>
<keyword evidence="1" id="KW-0175">Coiled coil</keyword>
<name>A0A316ZG45_9BASI</name>
<proteinExistence type="predicted"/>
<gene>
    <name evidence="3" type="ORF">FA09DRAFT_345202</name>
</gene>
<feature type="coiled-coil region" evidence="1">
    <location>
        <begin position="326"/>
        <end position="413"/>
    </location>
</feature>
<protein>
    <submittedName>
        <fullName evidence="3">Uncharacterized protein</fullName>
    </submittedName>
</protein>
<evidence type="ECO:0000313" key="4">
    <source>
        <dbReference type="Proteomes" id="UP000245946"/>
    </source>
</evidence>